<name>A0A101M2K1_PICGL</name>
<geneLocation type="mitochondrion" evidence="1"/>
<dbReference type="AlphaFoldDB" id="A0A101M2K1"/>
<reference evidence="1" key="1">
    <citation type="journal article" date="2015" name="Genome Biol. Evol.">
        <title>Organellar Genomes of White Spruce (Picea glauca): Assembly and Annotation.</title>
        <authorList>
            <person name="Jackman S.D."/>
            <person name="Warren R.L."/>
            <person name="Gibb E.A."/>
            <person name="Vandervalk B.P."/>
            <person name="Mohamadi H."/>
            <person name="Chu J."/>
            <person name="Raymond A."/>
            <person name="Pleasance S."/>
            <person name="Coope R."/>
            <person name="Wildung M.R."/>
            <person name="Ritland C.E."/>
            <person name="Bousquet J."/>
            <person name="Jones S.J."/>
            <person name="Bohlmann J."/>
            <person name="Birol I."/>
        </authorList>
    </citation>
    <scope>NUCLEOTIDE SEQUENCE [LARGE SCALE GENOMIC DNA]</scope>
    <source>
        <tissue evidence="1">Flushing bud</tissue>
    </source>
</reference>
<evidence type="ECO:0000313" key="1">
    <source>
        <dbReference type="EMBL" id="KUM49787.1"/>
    </source>
</evidence>
<proteinExistence type="predicted"/>
<dbReference type="EMBL" id="LKAM01000002">
    <property type="protein sequence ID" value="KUM49787.1"/>
    <property type="molecule type" value="Genomic_DNA"/>
</dbReference>
<organism evidence="1">
    <name type="scientific">Picea glauca</name>
    <name type="common">White spruce</name>
    <name type="synonym">Pinus glauca</name>
    <dbReference type="NCBI Taxonomy" id="3330"/>
    <lineage>
        <taxon>Eukaryota</taxon>
        <taxon>Viridiplantae</taxon>
        <taxon>Streptophyta</taxon>
        <taxon>Embryophyta</taxon>
        <taxon>Tracheophyta</taxon>
        <taxon>Spermatophyta</taxon>
        <taxon>Pinopsida</taxon>
        <taxon>Pinidae</taxon>
        <taxon>Conifers I</taxon>
        <taxon>Pinales</taxon>
        <taxon>Pinaceae</taxon>
        <taxon>Picea</taxon>
    </lineage>
</organism>
<comment type="caution">
    <text evidence="1">The sequence shown here is derived from an EMBL/GenBank/DDBJ whole genome shotgun (WGS) entry which is preliminary data.</text>
</comment>
<sequence>MRFSGPSITGMKDSSQLCATYILSLAFLPFDRGTRPSDRGIYLPEAVTFLYKDLQLRTASPLCSRIAFRCTYGLL</sequence>
<gene>
    <name evidence="1" type="ORF">ABT39_MTgene3014</name>
</gene>
<keyword evidence="1" id="KW-0496">Mitochondrion</keyword>
<accession>A0A101M2K1</accession>
<protein>
    <submittedName>
        <fullName evidence="1">Uncharacterized protein</fullName>
    </submittedName>
</protein>